<keyword evidence="2" id="KW-1185">Reference proteome</keyword>
<dbReference type="RefSeq" id="WP_145615945.1">
    <property type="nucleotide sequence ID" value="NZ_JAYNFR010000005.1"/>
</dbReference>
<evidence type="ECO:0000313" key="1">
    <source>
        <dbReference type="EMBL" id="TWB29792.1"/>
    </source>
</evidence>
<reference evidence="1 2" key="1">
    <citation type="submission" date="2019-06" db="EMBL/GenBank/DDBJ databases">
        <title>Genomic Encyclopedia of Type Strains, Phase IV (KMG-V): Genome sequencing to study the core and pangenomes of soil and plant-associated prokaryotes.</title>
        <authorList>
            <person name="Whitman W."/>
        </authorList>
    </citation>
    <scope>NUCLEOTIDE SEQUENCE [LARGE SCALE GENOMIC DNA]</scope>
    <source>
        <strain evidence="1 2">BR 11865</strain>
    </source>
</reference>
<protein>
    <submittedName>
        <fullName evidence="1">Uncharacterized protein</fullName>
    </submittedName>
</protein>
<gene>
    <name evidence="1" type="ORF">FBZ88_103216</name>
</gene>
<name>A0A560G7C4_9PROT</name>
<organism evidence="1 2">
    <name type="scientific">Nitrospirillum amazonense</name>
    <dbReference type="NCBI Taxonomy" id="28077"/>
    <lineage>
        <taxon>Bacteria</taxon>
        <taxon>Pseudomonadati</taxon>
        <taxon>Pseudomonadota</taxon>
        <taxon>Alphaproteobacteria</taxon>
        <taxon>Rhodospirillales</taxon>
        <taxon>Azospirillaceae</taxon>
        <taxon>Nitrospirillum</taxon>
    </lineage>
</organism>
<sequence length="280" mass="29740">MRKPTLPSLTRFLGGRLELTLTRASLSLALRRTPWKSPVSLVELPLAGTFHPDMLAPALAAGHLAHLPLAVTLGDDLVRLFMVAPPGNARGLGDIRAVAALRFQRLYGEDIAAWRLTFDAAVDQPFLACAMPQALHTALLDLARTHRLALTAVTPRFVTAWNAEHRRLDGAWLGVAQAGAIITLGCVDVPPGGGAAGLMAVHRLALPPGVDARWLRDQLRTVALRHGLADPVAVKLVGRPLPGLAAPIAGTPTLSWQVPAARPTAAQAFSYLFGWGQRAG</sequence>
<dbReference type="Proteomes" id="UP000316545">
    <property type="component" value="Unassembled WGS sequence"/>
</dbReference>
<accession>A0A560G7C4</accession>
<proteinExistence type="predicted"/>
<comment type="caution">
    <text evidence="1">The sequence shown here is derived from an EMBL/GenBank/DDBJ whole genome shotgun (WGS) entry which is preliminary data.</text>
</comment>
<dbReference type="AlphaFoldDB" id="A0A560G7C4"/>
<evidence type="ECO:0000313" key="2">
    <source>
        <dbReference type="Proteomes" id="UP000316545"/>
    </source>
</evidence>
<dbReference type="EMBL" id="VITO01000003">
    <property type="protein sequence ID" value="TWB29792.1"/>
    <property type="molecule type" value="Genomic_DNA"/>
</dbReference>